<dbReference type="AlphaFoldDB" id="A0A8J6TD33"/>
<reference evidence="4 5" key="1">
    <citation type="submission" date="2020-08" db="EMBL/GenBank/DDBJ databases">
        <title>Bridging the membrane lipid divide: bacteria of the FCB group superphylum have the potential to synthesize archaeal ether lipids.</title>
        <authorList>
            <person name="Villanueva L."/>
            <person name="Von Meijenfeldt F.A.B."/>
            <person name="Westbye A.B."/>
            <person name="Yadav S."/>
            <person name="Hopmans E.C."/>
            <person name="Dutilh B.E."/>
            <person name="Sinninghe Damste J.S."/>
        </authorList>
    </citation>
    <scope>NUCLEOTIDE SEQUENCE [LARGE SCALE GENOMIC DNA]</scope>
    <source>
        <strain evidence="4">NIOZ-UU81</strain>
    </source>
</reference>
<accession>A0A8J6TD33</accession>
<dbReference type="Proteomes" id="UP000599024">
    <property type="component" value="Unassembled WGS sequence"/>
</dbReference>
<dbReference type="InterPro" id="IPR036271">
    <property type="entry name" value="Tet_transcr_reg_TetR-rel_C_sf"/>
</dbReference>
<dbReference type="InterPro" id="IPR013570">
    <property type="entry name" value="Tscrpt_reg_YsiA_C"/>
</dbReference>
<evidence type="ECO:0000256" key="2">
    <source>
        <dbReference type="PROSITE-ProRule" id="PRU00335"/>
    </source>
</evidence>
<dbReference type="InterPro" id="IPR050109">
    <property type="entry name" value="HTH-type_TetR-like_transc_reg"/>
</dbReference>
<dbReference type="PRINTS" id="PR00455">
    <property type="entry name" value="HTHTETR"/>
</dbReference>
<keyword evidence="1 2" id="KW-0238">DNA-binding</keyword>
<organism evidence="4 5">
    <name type="scientific">Candidatus Desulfatifera sulfidica</name>
    <dbReference type="NCBI Taxonomy" id="2841691"/>
    <lineage>
        <taxon>Bacteria</taxon>
        <taxon>Pseudomonadati</taxon>
        <taxon>Thermodesulfobacteriota</taxon>
        <taxon>Desulfobulbia</taxon>
        <taxon>Desulfobulbales</taxon>
        <taxon>Desulfobulbaceae</taxon>
        <taxon>Candidatus Desulfatifera</taxon>
    </lineage>
</organism>
<dbReference type="GO" id="GO:0003677">
    <property type="term" value="F:DNA binding"/>
    <property type="evidence" value="ECO:0007669"/>
    <property type="project" value="UniProtKB-UniRule"/>
</dbReference>
<evidence type="ECO:0000313" key="5">
    <source>
        <dbReference type="Proteomes" id="UP000599024"/>
    </source>
</evidence>
<dbReference type="SUPFAM" id="SSF48498">
    <property type="entry name" value="Tetracyclin repressor-like, C-terminal domain"/>
    <property type="match status" value="1"/>
</dbReference>
<name>A0A8J6TD33_9BACT</name>
<dbReference type="Pfam" id="PF08359">
    <property type="entry name" value="TetR_C_4"/>
    <property type="match status" value="1"/>
</dbReference>
<protein>
    <submittedName>
        <fullName evidence="4">TetR/AcrR family transcriptional regulator</fullName>
    </submittedName>
</protein>
<dbReference type="Gene3D" id="1.10.357.10">
    <property type="entry name" value="Tetracycline Repressor, domain 2"/>
    <property type="match status" value="1"/>
</dbReference>
<dbReference type="PANTHER" id="PTHR30328:SF54">
    <property type="entry name" value="HTH-TYPE TRANSCRIPTIONAL REPRESSOR SCO4008"/>
    <property type="match status" value="1"/>
</dbReference>
<dbReference type="Gene3D" id="1.10.10.60">
    <property type="entry name" value="Homeodomain-like"/>
    <property type="match status" value="1"/>
</dbReference>
<dbReference type="InterPro" id="IPR009057">
    <property type="entry name" value="Homeodomain-like_sf"/>
</dbReference>
<sequence>MKTTDKHTKIIQAATKVFAKKGFFNARISDIAKEAKVADGTIYLYFNNKFDILISVFEEEIGGLVEQVSKLLAEETEPRKMLKIYATMHLSMMKKNKNLAEVIQIELRQSTKLIKEYRNNKFSEYINIISTIIKLGQSQGIFREDIKPGIAKRAFFGALDEISRVWTLSLKNTYTVDETITQVVDIFLFGMLAPTKKR</sequence>
<dbReference type="EMBL" id="JACNLK010000022">
    <property type="protein sequence ID" value="MBC8207922.1"/>
    <property type="molecule type" value="Genomic_DNA"/>
</dbReference>
<dbReference type="PANTHER" id="PTHR30328">
    <property type="entry name" value="TRANSCRIPTIONAL REPRESSOR"/>
    <property type="match status" value="1"/>
</dbReference>
<feature type="DNA-binding region" description="H-T-H motif" evidence="2">
    <location>
        <begin position="27"/>
        <end position="46"/>
    </location>
</feature>
<dbReference type="Pfam" id="PF00440">
    <property type="entry name" value="TetR_N"/>
    <property type="match status" value="1"/>
</dbReference>
<dbReference type="InterPro" id="IPR001647">
    <property type="entry name" value="HTH_TetR"/>
</dbReference>
<evidence type="ECO:0000259" key="3">
    <source>
        <dbReference type="PROSITE" id="PS50977"/>
    </source>
</evidence>
<gene>
    <name evidence="4" type="ORF">H8E79_01995</name>
</gene>
<proteinExistence type="predicted"/>
<dbReference type="SUPFAM" id="SSF46689">
    <property type="entry name" value="Homeodomain-like"/>
    <property type="match status" value="1"/>
</dbReference>
<dbReference type="PROSITE" id="PS50977">
    <property type="entry name" value="HTH_TETR_2"/>
    <property type="match status" value="1"/>
</dbReference>
<evidence type="ECO:0000313" key="4">
    <source>
        <dbReference type="EMBL" id="MBC8207922.1"/>
    </source>
</evidence>
<feature type="domain" description="HTH tetR-type" evidence="3">
    <location>
        <begin position="4"/>
        <end position="64"/>
    </location>
</feature>
<comment type="caution">
    <text evidence="4">The sequence shown here is derived from an EMBL/GenBank/DDBJ whole genome shotgun (WGS) entry which is preliminary data.</text>
</comment>
<evidence type="ECO:0000256" key="1">
    <source>
        <dbReference type="ARBA" id="ARBA00023125"/>
    </source>
</evidence>